<organism evidence="2 3">
    <name type="scientific">Hevea brasiliensis</name>
    <name type="common">Para rubber tree</name>
    <name type="synonym">Siphonia brasiliensis</name>
    <dbReference type="NCBI Taxonomy" id="3981"/>
    <lineage>
        <taxon>Eukaryota</taxon>
        <taxon>Viridiplantae</taxon>
        <taxon>Streptophyta</taxon>
        <taxon>Embryophyta</taxon>
        <taxon>Tracheophyta</taxon>
        <taxon>Spermatophyta</taxon>
        <taxon>Magnoliopsida</taxon>
        <taxon>eudicotyledons</taxon>
        <taxon>Gunneridae</taxon>
        <taxon>Pentapetalae</taxon>
        <taxon>rosids</taxon>
        <taxon>fabids</taxon>
        <taxon>Malpighiales</taxon>
        <taxon>Euphorbiaceae</taxon>
        <taxon>Crotonoideae</taxon>
        <taxon>Micrandreae</taxon>
        <taxon>Hevea</taxon>
    </lineage>
</organism>
<dbReference type="EMBL" id="JAAGAX010000014">
    <property type="protein sequence ID" value="KAF2292375.1"/>
    <property type="molecule type" value="Genomic_DNA"/>
</dbReference>
<sequence>MRKMATEGKVADDTEVGFEKASYDETLKEMESEASTAATKTDNGNKDPAWRYVRLVNPNSRNDVASKASAKTLDKLPDYEDVVTLGDDEDEDDVGTILGGSKGK</sequence>
<evidence type="ECO:0000313" key="2">
    <source>
        <dbReference type="EMBL" id="KAF2292375.1"/>
    </source>
</evidence>
<feature type="region of interest" description="Disordered" evidence="1">
    <location>
        <begin position="25"/>
        <end position="48"/>
    </location>
</feature>
<protein>
    <submittedName>
        <fullName evidence="2">Uncharacterized protein</fullName>
    </submittedName>
</protein>
<gene>
    <name evidence="2" type="ORF">GH714_021541</name>
</gene>
<feature type="compositionally biased region" description="Polar residues" evidence="1">
    <location>
        <begin position="33"/>
        <end position="42"/>
    </location>
</feature>
<evidence type="ECO:0000256" key="1">
    <source>
        <dbReference type="SAM" id="MobiDB-lite"/>
    </source>
</evidence>
<accession>A0A6A6KW24</accession>
<reference evidence="2 3" key="1">
    <citation type="journal article" date="2020" name="Mol. Plant">
        <title>The Chromosome-Based Rubber Tree Genome Provides New Insights into Spurge Genome Evolution and Rubber Biosynthesis.</title>
        <authorList>
            <person name="Liu J."/>
            <person name="Shi C."/>
            <person name="Shi C.C."/>
            <person name="Li W."/>
            <person name="Zhang Q.J."/>
            <person name="Zhang Y."/>
            <person name="Li K."/>
            <person name="Lu H.F."/>
            <person name="Shi C."/>
            <person name="Zhu S.T."/>
            <person name="Xiao Z.Y."/>
            <person name="Nan H."/>
            <person name="Yue Y."/>
            <person name="Zhu X.G."/>
            <person name="Wu Y."/>
            <person name="Hong X.N."/>
            <person name="Fan G.Y."/>
            <person name="Tong Y."/>
            <person name="Zhang D."/>
            <person name="Mao C.L."/>
            <person name="Liu Y.L."/>
            <person name="Hao S.J."/>
            <person name="Liu W.Q."/>
            <person name="Lv M.Q."/>
            <person name="Zhang H.B."/>
            <person name="Liu Y."/>
            <person name="Hu-Tang G.R."/>
            <person name="Wang J.P."/>
            <person name="Wang J.H."/>
            <person name="Sun Y.H."/>
            <person name="Ni S.B."/>
            <person name="Chen W.B."/>
            <person name="Zhang X.C."/>
            <person name="Jiao Y.N."/>
            <person name="Eichler E.E."/>
            <person name="Li G.H."/>
            <person name="Liu X."/>
            <person name="Gao L.Z."/>
        </authorList>
    </citation>
    <scope>NUCLEOTIDE SEQUENCE [LARGE SCALE GENOMIC DNA]</scope>
    <source>
        <strain evidence="3">cv. GT1</strain>
        <tissue evidence="2">Leaf</tissue>
    </source>
</reference>
<proteinExistence type="predicted"/>
<dbReference type="AlphaFoldDB" id="A0A6A6KW24"/>
<comment type="caution">
    <text evidence="2">The sequence shown here is derived from an EMBL/GenBank/DDBJ whole genome shotgun (WGS) entry which is preliminary data.</text>
</comment>
<name>A0A6A6KW24_HEVBR</name>
<feature type="region of interest" description="Disordered" evidence="1">
    <location>
        <begin position="83"/>
        <end position="104"/>
    </location>
</feature>
<keyword evidence="3" id="KW-1185">Reference proteome</keyword>
<dbReference type="Proteomes" id="UP000467840">
    <property type="component" value="Chromosome 13"/>
</dbReference>
<evidence type="ECO:0000313" key="3">
    <source>
        <dbReference type="Proteomes" id="UP000467840"/>
    </source>
</evidence>